<keyword evidence="2" id="KW-1185">Reference proteome</keyword>
<dbReference type="NCBIfam" id="TIGR02898">
    <property type="entry name" value="spore_YhcN_YlaJ"/>
    <property type="match status" value="1"/>
</dbReference>
<accession>A0A0K9GYP0</accession>
<evidence type="ECO:0008006" key="3">
    <source>
        <dbReference type="Google" id="ProtNLM"/>
    </source>
</evidence>
<dbReference type="EMBL" id="LFZW01000001">
    <property type="protein sequence ID" value="KMY51725.1"/>
    <property type="molecule type" value="Genomic_DNA"/>
</dbReference>
<dbReference type="PROSITE" id="PS51257">
    <property type="entry name" value="PROKAR_LIPOPROTEIN"/>
    <property type="match status" value="1"/>
</dbReference>
<dbReference type="Proteomes" id="UP000037146">
    <property type="component" value="Unassembled WGS sequence"/>
</dbReference>
<dbReference type="Pfam" id="PF09580">
    <property type="entry name" value="Spore_YhcN_YlaJ"/>
    <property type="match status" value="1"/>
</dbReference>
<dbReference type="STRING" id="1679170.AC625_21160"/>
<dbReference type="AlphaFoldDB" id="A0A0K9GYP0"/>
<reference evidence="2" key="1">
    <citation type="submission" date="2015-07" db="EMBL/GenBank/DDBJ databases">
        <title>Genome sequencing project for genomic taxonomy and phylogenomics of Bacillus-like bacteria.</title>
        <authorList>
            <person name="Liu B."/>
            <person name="Wang J."/>
            <person name="Zhu Y."/>
            <person name="Liu G."/>
            <person name="Chen Q."/>
            <person name="Chen Z."/>
            <person name="Lan J."/>
            <person name="Che J."/>
            <person name="Ge C."/>
            <person name="Shi H."/>
            <person name="Pan Z."/>
            <person name="Liu X."/>
        </authorList>
    </citation>
    <scope>NUCLEOTIDE SEQUENCE [LARGE SCALE GENOMIC DNA]</scope>
    <source>
        <strain evidence="2">FJAT-27997</strain>
    </source>
</reference>
<sequence>MKNAIIAGGIIATLFVGGCTAHNANQGTKKTGVNNPTDVSYNPTMNPNGNYDGNYNVNYNQNNGNYNRSYNVRNNSNNNIREGNYLAIEVDKLPEVNSSSVMVMGNSAYVAAELSDLGGRERANIIEKRIADKVRSVDSGIANVYVSSNPDFIDRMRGYSNNVRNGHPIAGFANEFSETVKRVFPSAH</sequence>
<dbReference type="RefSeq" id="WP_049683074.1">
    <property type="nucleotide sequence ID" value="NZ_LFZW01000001.1"/>
</dbReference>
<evidence type="ECO:0000313" key="1">
    <source>
        <dbReference type="EMBL" id="KMY51725.1"/>
    </source>
</evidence>
<gene>
    <name evidence="1" type="ORF">AC625_21160</name>
</gene>
<dbReference type="OrthoDB" id="1707228at2"/>
<protein>
    <recommendedName>
        <fullName evidence="3">Sporulation protein</fullName>
    </recommendedName>
</protein>
<name>A0A0K9GYP0_9BACI</name>
<dbReference type="GO" id="GO:0030435">
    <property type="term" value="P:sporulation resulting in formation of a cellular spore"/>
    <property type="evidence" value="ECO:0007669"/>
    <property type="project" value="InterPro"/>
</dbReference>
<organism evidence="1 2">
    <name type="scientific">Peribacillus loiseleuriae</name>
    <dbReference type="NCBI Taxonomy" id="1679170"/>
    <lineage>
        <taxon>Bacteria</taxon>
        <taxon>Bacillati</taxon>
        <taxon>Bacillota</taxon>
        <taxon>Bacilli</taxon>
        <taxon>Bacillales</taxon>
        <taxon>Bacillaceae</taxon>
        <taxon>Peribacillus</taxon>
    </lineage>
</organism>
<dbReference type="InterPro" id="IPR014247">
    <property type="entry name" value="Spore_lipoprot_YhcN/YlaJ"/>
</dbReference>
<proteinExistence type="predicted"/>
<evidence type="ECO:0000313" key="2">
    <source>
        <dbReference type="Proteomes" id="UP000037146"/>
    </source>
</evidence>
<dbReference type="InterPro" id="IPR019076">
    <property type="entry name" value="Spore_lipoprot_YhcN/YlaJ-like"/>
</dbReference>
<dbReference type="PATRIC" id="fig|1679170.3.peg.4774"/>
<comment type="caution">
    <text evidence="1">The sequence shown here is derived from an EMBL/GenBank/DDBJ whole genome shotgun (WGS) entry which is preliminary data.</text>
</comment>